<dbReference type="Pfam" id="PF08969">
    <property type="entry name" value="USP8_dimer"/>
    <property type="match status" value="1"/>
</dbReference>
<evidence type="ECO:0000259" key="1">
    <source>
        <dbReference type="Pfam" id="PF01398"/>
    </source>
</evidence>
<organism evidence="3 4">
    <name type="scientific">Ambispora gerdemannii</name>
    <dbReference type="NCBI Taxonomy" id="144530"/>
    <lineage>
        <taxon>Eukaryota</taxon>
        <taxon>Fungi</taxon>
        <taxon>Fungi incertae sedis</taxon>
        <taxon>Mucoromycota</taxon>
        <taxon>Glomeromycotina</taxon>
        <taxon>Glomeromycetes</taxon>
        <taxon>Archaeosporales</taxon>
        <taxon>Ambisporaceae</taxon>
        <taxon>Ambispora</taxon>
    </lineage>
</organism>
<reference evidence="3" key="1">
    <citation type="submission" date="2021-06" db="EMBL/GenBank/DDBJ databases">
        <authorList>
            <person name="Kallberg Y."/>
            <person name="Tangrot J."/>
            <person name="Rosling A."/>
        </authorList>
    </citation>
    <scope>NUCLEOTIDE SEQUENCE</scope>
    <source>
        <strain evidence="3">MT106</strain>
    </source>
</reference>
<accession>A0A9N9GTC3</accession>
<dbReference type="GO" id="GO:0070536">
    <property type="term" value="P:protein K63-linked deubiquitination"/>
    <property type="evidence" value="ECO:0007669"/>
    <property type="project" value="TreeGrafter"/>
</dbReference>
<dbReference type="PANTHER" id="PTHR12947">
    <property type="entry name" value="AMSH-LIKE PROTEASE"/>
    <property type="match status" value="1"/>
</dbReference>
<dbReference type="Proteomes" id="UP000789831">
    <property type="component" value="Unassembled WGS sequence"/>
</dbReference>
<feature type="domain" description="JAB1/MPN/MOV34 metalloenzyme" evidence="1">
    <location>
        <begin position="249"/>
        <end position="314"/>
    </location>
</feature>
<protein>
    <submittedName>
        <fullName evidence="3">1360_t:CDS:1</fullName>
    </submittedName>
</protein>
<dbReference type="InterPro" id="IPR015063">
    <property type="entry name" value="USP8_dimer"/>
</dbReference>
<dbReference type="GO" id="GO:0008237">
    <property type="term" value="F:metallopeptidase activity"/>
    <property type="evidence" value="ECO:0007669"/>
    <property type="project" value="InterPro"/>
</dbReference>
<comment type="caution">
    <text evidence="3">The sequence shown here is derived from an EMBL/GenBank/DDBJ whole genome shotgun (WGS) entry which is preliminary data.</text>
</comment>
<dbReference type="Gene3D" id="3.40.140.10">
    <property type="entry name" value="Cytidine Deaminase, domain 2"/>
    <property type="match status" value="2"/>
</dbReference>
<dbReference type="OrthoDB" id="3640at2759"/>
<dbReference type="GO" id="GO:0016020">
    <property type="term" value="C:membrane"/>
    <property type="evidence" value="ECO:0007669"/>
    <property type="project" value="TreeGrafter"/>
</dbReference>
<dbReference type="PANTHER" id="PTHR12947:SF13">
    <property type="entry name" value="FI19924P1"/>
    <property type="match status" value="1"/>
</dbReference>
<dbReference type="GO" id="GO:0061578">
    <property type="term" value="F:K63-linked deubiquitinase activity"/>
    <property type="evidence" value="ECO:0007669"/>
    <property type="project" value="TreeGrafter"/>
</dbReference>
<dbReference type="AlphaFoldDB" id="A0A9N9GTC3"/>
<evidence type="ECO:0000313" key="4">
    <source>
        <dbReference type="Proteomes" id="UP000789831"/>
    </source>
</evidence>
<dbReference type="Gene3D" id="1.20.58.80">
    <property type="entry name" value="Phosphotransferase system, lactose/cellobiose-type IIA subunit"/>
    <property type="match status" value="1"/>
</dbReference>
<name>A0A9N9GTC3_9GLOM</name>
<sequence length="396" mass="44473">MPPERVLSIKEITEQANYGVKVYPNITLKTHLRTVNTLAQQANSYKQEGNFQEAYKFYMRFAIMALEKLPSEHPEYKKPKYKADISALKKKLSYPGVSNYNQSDGYTYTVSHQIDSSVTPPKPPAKIPPLFDNGQPILHHQVQMPHTISPPITYEMPTPIIQEKRQITPPAIPEKIPSPPYSAIAPPALPPKVPRDTEPILFPSPPLPPKPSEYQIDGYPSNKPDLPIKGDSLDLIHEFQDYTEGGEPLRRVSIPFDLTKKFLDIASQNTRNNLETCGILTGTLSQNAFAIKTLIIPKQTATSDTCEVTNEEEYCEYVGDDLLYSLPESIAIVCAPKYDEVGIFRLTNPPGLDTILQCNERGFHPHPSDIKIYKNISDLPGHVVVEEMDLTVIDLR</sequence>
<proteinExistence type="predicted"/>
<dbReference type="Pfam" id="PF01398">
    <property type="entry name" value="JAB"/>
    <property type="match status" value="1"/>
</dbReference>
<evidence type="ECO:0000259" key="2">
    <source>
        <dbReference type="Pfam" id="PF08969"/>
    </source>
</evidence>
<dbReference type="InterPro" id="IPR000555">
    <property type="entry name" value="JAMM/MPN+_dom"/>
</dbReference>
<dbReference type="GO" id="GO:0005768">
    <property type="term" value="C:endosome"/>
    <property type="evidence" value="ECO:0007669"/>
    <property type="project" value="TreeGrafter"/>
</dbReference>
<feature type="domain" description="USP8 dimerisation" evidence="2">
    <location>
        <begin position="8"/>
        <end position="91"/>
    </location>
</feature>
<gene>
    <name evidence="3" type="ORF">AGERDE_LOCUS10196</name>
</gene>
<dbReference type="EMBL" id="CAJVPL010002994">
    <property type="protein sequence ID" value="CAG8624012.1"/>
    <property type="molecule type" value="Genomic_DNA"/>
</dbReference>
<evidence type="ECO:0000313" key="3">
    <source>
        <dbReference type="EMBL" id="CAG8624012.1"/>
    </source>
</evidence>
<keyword evidence="4" id="KW-1185">Reference proteome</keyword>